<reference evidence="1 2" key="1">
    <citation type="journal article" date="2012" name="J. Bacteriol.">
        <title>Draft Genome Sequence of Mesorhizobium alhagi CCNWXJ12-2T, a Novel Salt-Resistant Species Isolated from the Desert of Northwestern China.</title>
        <authorList>
            <person name="Zhou M."/>
            <person name="Chen W."/>
            <person name="Chen H."/>
            <person name="Wei G."/>
        </authorList>
    </citation>
    <scope>NUCLEOTIDE SEQUENCE [LARGE SCALE GENOMIC DNA]</scope>
    <source>
        <strain evidence="1 2">CCNWXJ12-2</strain>
    </source>
</reference>
<protein>
    <submittedName>
        <fullName evidence="1">Uncharacterized protein</fullName>
    </submittedName>
</protein>
<dbReference type="RefSeq" id="WP_008835353.1">
    <property type="nucleotide sequence ID" value="NZ_AHAM01000058.1"/>
</dbReference>
<organism evidence="1 2">
    <name type="scientific">Mesorhizobium alhagi CCNWXJ12-2</name>
    <dbReference type="NCBI Taxonomy" id="1107882"/>
    <lineage>
        <taxon>Bacteria</taxon>
        <taxon>Pseudomonadati</taxon>
        <taxon>Pseudomonadota</taxon>
        <taxon>Alphaproteobacteria</taxon>
        <taxon>Hyphomicrobiales</taxon>
        <taxon>Phyllobacteriaceae</taxon>
        <taxon>Allomesorhizobium</taxon>
    </lineage>
</organism>
<dbReference type="PATRIC" id="fig|1107882.3.peg.1672"/>
<evidence type="ECO:0000313" key="2">
    <source>
        <dbReference type="Proteomes" id="UP000003250"/>
    </source>
</evidence>
<name>H0HNJ1_9HYPH</name>
<sequence length="143" mass="15812">MSAPVLDLTKRAWVRTRGELTAIGTWICIDEQMRPCMAIVRTGEELGDYTFPCVVTMDKAWIYSEEIGDMAKAAHQVASFLDPLRLGTGTRAIFRLLGLIRDCLGDLLSIPPYVAPAQTAIAELTVTERETGKVREVEILSDV</sequence>
<gene>
    <name evidence="1" type="ORF">MAXJ12_08569</name>
</gene>
<keyword evidence="2" id="KW-1185">Reference proteome</keyword>
<dbReference type="Proteomes" id="UP000003250">
    <property type="component" value="Unassembled WGS sequence"/>
</dbReference>
<dbReference type="EMBL" id="AHAM01000058">
    <property type="protein sequence ID" value="EHK57644.1"/>
    <property type="molecule type" value="Genomic_DNA"/>
</dbReference>
<dbReference type="AlphaFoldDB" id="H0HNJ1"/>
<proteinExistence type="predicted"/>
<accession>H0HNJ1</accession>
<evidence type="ECO:0000313" key="1">
    <source>
        <dbReference type="EMBL" id="EHK57644.1"/>
    </source>
</evidence>
<dbReference type="OrthoDB" id="8290194at2"/>